<protein>
    <submittedName>
        <fullName evidence="8">Two-component system response regulator</fullName>
    </submittedName>
</protein>
<gene>
    <name evidence="8" type="ORF">SGFS_081830</name>
</gene>
<dbReference type="Gene3D" id="1.10.10.10">
    <property type="entry name" value="Winged helix-like DNA-binding domain superfamily/Winged helix DNA-binding domain"/>
    <property type="match status" value="1"/>
</dbReference>
<feature type="DNA-binding region" description="OmpR/PhoB-type" evidence="5">
    <location>
        <begin position="157"/>
        <end position="262"/>
    </location>
</feature>
<reference evidence="8 9" key="2">
    <citation type="journal article" date="2023" name="ChemBioChem">
        <title>Acyltransferase Domain Exchange between Two Independent Type I Polyketide Synthases in the Same Producer Strain of Macrolide Antibiotics.</title>
        <authorList>
            <person name="Kudo F."/>
            <person name="Kishikawa K."/>
            <person name="Tsuboi K."/>
            <person name="Kido T."/>
            <person name="Usui T."/>
            <person name="Hashimoto J."/>
            <person name="Shin-Ya K."/>
            <person name="Miyanaga A."/>
            <person name="Eguchi T."/>
        </authorList>
    </citation>
    <scope>NUCLEOTIDE SEQUENCE [LARGE SCALE GENOMIC DNA]</scope>
    <source>
        <strain evidence="8 9">A-8890</strain>
    </source>
</reference>
<dbReference type="InterPro" id="IPR011006">
    <property type="entry name" value="CheY-like_superfamily"/>
</dbReference>
<dbReference type="InterPro" id="IPR036388">
    <property type="entry name" value="WH-like_DNA-bd_sf"/>
</dbReference>
<dbReference type="PANTHER" id="PTHR48111:SF40">
    <property type="entry name" value="PHOSPHATE REGULON TRANSCRIPTIONAL REGULATORY PROTEIN PHOB"/>
    <property type="match status" value="1"/>
</dbReference>
<feature type="domain" description="Response regulatory" evidence="6">
    <location>
        <begin position="33"/>
        <end position="147"/>
    </location>
</feature>
<keyword evidence="3 5" id="KW-0238">DNA-binding</keyword>
<evidence type="ECO:0000256" key="3">
    <source>
        <dbReference type="ARBA" id="ARBA00023125"/>
    </source>
</evidence>
<evidence type="ECO:0000256" key="2">
    <source>
        <dbReference type="ARBA" id="ARBA00023012"/>
    </source>
</evidence>
<reference evidence="8 9" key="1">
    <citation type="journal article" date="2010" name="ChemBioChem">
        <title>Cloning and characterization of the biosynthetic gene cluster of 16-membered macrolide antibiotic FD-891: involvement of a dual functional cytochrome P450 monooxygenase catalyzing epoxidation and hydroxylation.</title>
        <authorList>
            <person name="Kudo F."/>
            <person name="Motegi A."/>
            <person name="Mizoue K."/>
            <person name="Eguchi T."/>
        </authorList>
    </citation>
    <scope>NUCLEOTIDE SEQUENCE [LARGE SCALE GENOMIC DNA]</scope>
    <source>
        <strain evidence="8 9">A-8890</strain>
    </source>
</reference>
<dbReference type="SMART" id="SM00862">
    <property type="entry name" value="Trans_reg_C"/>
    <property type="match status" value="1"/>
</dbReference>
<dbReference type="Pfam" id="PF00486">
    <property type="entry name" value="Trans_reg_C"/>
    <property type="match status" value="1"/>
</dbReference>
<dbReference type="CDD" id="cd00383">
    <property type="entry name" value="trans_reg_C"/>
    <property type="match status" value="1"/>
</dbReference>
<dbReference type="PROSITE" id="PS50110">
    <property type="entry name" value="RESPONSE_REGULATORY"/>
    <property type="match status" value="1"/>
</dbReference>
<keyword evidence="9" id="KW-1185">Reference proteome</keyword>
<evidence type="ECO:0000259" key="6">
    <source>
        <dbReference type="PROSITE" id="PS50110"/>
    </source>
</evidence>
<evidence type="ECO:0000256" key="1">
    <source>
        <dbReference type="ARBA" id="ARBA00022553"/>
    </source>
</evidence>
<evidence type="ECO:0000259" key="7">
    <source>
        <dbReference type="PROSITE" id="PS51755"/>
    </source>
</evidence>
<dbReference type="InterPro" id="IPR001867">
    <property type="entry name" value="OmpR/PhoB-type_DNA-bd"/>
</dbReference>
<dbReference type="Gene3D" id="6.10.250.690">
    <property type="match status" value="1"/>
</dbReference>
<feature type="modified residue" description="4-aspartylphosphate" evidence="4">
    <location>
        <position position="82"/>
    </location>
</feature>
<organism evidence="8 9">
    <name type="scientific">Streptomyces graminofaciens</name>
    <dbReference type="NCBI Taxonomy" id="68212"/>
    <lineage>
        <taxon>Bacteria</taxon>
        <taxon>Bacillati</taxon>
        <taxon>Actinomycetota</taxon>
        <taxon>Actinomycetes</taxon>
        <taxon>Kitasatosporales</taxon>
        <taxon>Streptomycetaceae</taxon>
        <taxon>Streptomyces</taxon>
    </lineage>
</organism>
<evidence type="ECO:0000256" key="4">
    <source>
        <dbReference type="PROSITE-ProRule" id="PRU00169"/>
    </source>
</evidence>
<accession>A0ABM8HLX3</accession>
<evidence type="ECO:0000313" key="9">
    <source>
        <dbReference type="Proteomes" id="UP001321542"/>
    </source>
</evidence>
<dbReference type="InterPro" id="IPR039420">
    <property type="entry name" value="WalR-like"/>
</dbReference>
<dbReference type="Pfam" id="PF00072">
    <property type="entry name" value="Response_reg"/>
    <property type="match status" value="1"/>
</dbReference>
<keyword evidence="1 4" id="KW-0597">Phosphoprotein</keyword>
<feature type="domain" description="OmpR/PhoB-type" evidence="7">
    <location>
        <begin position="157"/>
        <end position="262"/>
    </location>
</feature>
<dbReference type="PROSITE" id="PS51755">
    <property type="entry name" value="OMPR_PHOB"/>
    <property type="match status" value="1"/>
</dbReference>
<sequence length="268" mass="29580">MNTPRAQDELPTLCTPRLWSMRTPAAPDRYRHRVLVVEDDDTIGRHLNSGLRGHDYAPTWCRTGAGALAEAARAPYDVLLLDLGLPDMDGLDVARDLRARLPDLLIVVLTARTEDIDVIAGLDAGADDYLVKPFSMTVLLARLRAHLRRQAVTAPVRKPVRLGDLVVDVSARRCALHGVEIPLRAKEFDLLAVLAERVGEAVSRESLMSEVWDENWFGPTKTLDVTMAGLRRRLTEAAQAGGGPVRLPEIATLRGHGYRLERPPDPVD</sequence>
<evidence type="ECO:0000256" key="5">
    <source>
        <dbReference type="PROSITE-ProRule" id="PRU01091"/>
    </source>
</evidence>
<dbReference type="Gene3D" id="3.40.50.2300">
    <property type="match status" value="1"/>
</dbReference>
<dbReference type="SUPFAM" id="SSF52172">
    <property type="entry name" value="CheY-like"/>
    <property type="match status" value="1"/>
</dbReference>
<dbReference type="EMBL" id="AP018448">
    <property type="protein sequence ID" value="BBC36889.1"/>
    <property type="molecule type" value="Genomic_DNA"/>
</dbReference>
<evidence type="ECO:0000313" key="8">
    <source>
        <dbReference type="EMBL" id="BBC36889.1"/>
    </source>
</evidence>
<dbReference type="SMART" id="SM00448">
    <property type="entry name" value="REC"/>
    <property type="match status" value="1"/>
</dbReference>
<name>A0ABM8HLX3_9ACTN</name>
<dbReference type="PANTHER" id="PTHR48111">
    <property type="entry name" value="REGULATOR OF RPOS"/>
    <property type="match status" value="1"/>
</dbReference>
<dbReference type="Proteomes" id="UP001321542">
    <property type="component" value="Chromosome"/>
</dbReference>
<keyword evidence="2" id="KW-0902">Two-component regulatory system</keyword>
<dbReference type="InterPro" id="IPR001789">
    <property type="entry name" value="Sig_transdc_resp-reg_receiver"/>
</dbReference>
<proteinExistence type="predicted"/>